<comment type="caution">
    <text evidence="1">The sequence shown here is derived from an EMBL/GenBank/DDBJ whole genome shotgun (WGS) entry which is preliminary data.</text>
</comment>
<organism evidence="1 2">
    <name type="scientific">Nocardia lasii</name>
    <dbReference type="NCBI Taxonomy" id="1616107"/>
    <lineage>
        <taxon>Bacteria</taxon>
        <taxon>Bacillati</taxon>
        <taxon>Actinomycetota</taxon>
        <taxon>Actinomycetes</taxon>
        <taxon>Mycobacteriales</taxon>
        <taxon>Nocardiaceae</taxon>
        <taxon>Nocardia</taxon>
    </lineage>
</organism>
<dbReference type="RefSeq" id="WP_378608206.1">
    <property type="nucleotide sequence ID" value="NZ_JBHSQN010000013.1"/>
</dbReference>
<dbReference type="EMBL" id="JBHSQN010000013">
    <property type="protein sequence ID" value="MFC6013324.1"/>
    <property type="molecule type" value="Genomic_DNA"/>
</dbReference>
<name>A0ABW1JWK3_9NOCA</name>
<protein>
    <submittedName>
        <fullName evidence="1">Uncharacterized protein</fullName>
    </submittedName>
</protein>
<proteinExistence type="predicted"/>
<gene>
    <name evidence="1" type="ORF">ACFP3H_19895</name>
</gene>
<dbReference type="Proteomes" id="UP001596223">
    <property type="component" value="Unassembled WGS sequence"/>
</dbReference>
<accession>A0ABW1JWK3</accession>
<reference evidence="2" key="1">
    <citation type="journal article" date="2019" name="Int. J. Syst. Evol. Microbiol.">
        <title>The Global Catalogue of Microorganisms (GCM) 10K type strain sequencing project: providing services to taxonomists for standard genome sequencing and annotation.</title>
        <authorList>
            <consortium name="The Broad Institute Genomics Platform"/>
            <consortium name="The Broad Institute Genome Sequencing Center for Infectious Disease"/>
            <person name="Wu L."/>
            <person name="Ma J."/>
        </authorList>
    </citation>
    <scope>NUCLEOTIDE SEQUENCE [LARGE SCALE GENOMIC DNA]</scope>
    <source>
        <strain evidence="2">CCUG 36956</strain>
    </source>
</reference>
<keyword evidence="2" id="KW-1185">Reference proteome</keyword>
<sequence>MKHSLWERLSPESRAQVDELIVRHRKLPAIMVVRDALDDPRPGIFESQQMLFERHLELGTPWVRITPPLDLDELTARVAALPRTPSSIDARWDSDTDGWFVTLTAIATHPDAEHHLALLRHGTDIRLLTDNSSPWSEATEATTIGPALAARFGLPFHFERPGRPPSATGTLHRL</sequence>
<evidence type="ECO:0000313" key="1">
    <source>
        <dbReference type="EMBL" id="MFC6013324.1"/>
    </source>
</evidence>
<evidence type="ECO:0000313" key="2">
    <source>
        <dbReference type="Proteomes" id="UP001596223"/>
    </source>
</evidence>